<dbReference type="KEGG" id="rpe:RPE_3910"/>
<comment type="similarity">
    <text evidence="1 2">Belongs to the anti-sigma-factor antagonist family.</text>
</comment>
<organism evidence="4">
    <name type="scientific">Rhodopseudomonas palustris (strain BisA53)</name>
    <dbReference type="NCBI Taxonomy" id="316055"/>
    <lineage>
        <taxon>Bacteria</taxon>
        <taxon>Pseudomonadati</taxon>
        <taxon>Pseudomonadota</taxon>
        <taxon>Alphaproteobacteria</taxon>
        <taxon>Hyphomicrobiales</taxon>
        <taxon>Nitrobacteraceae</taxon>
        <taxon>Rhodopseudomonas</taxon>
    </lineage>
</organism>
<gene>
    <name evidence="4" type="ordered locus">RPE_3910</name>
</gene>
<sequence length="110" mass="11365">MDIQLRDANGATIVAVAGKLDALTAADYEKAMKALFADGKTRCVVDFSELTYISSAGLRVLLAAAKQNKAAGGRTVFAGVKGNVLSVIEMTGFTSILSLHDTVDAALGAM</sequence>
<dbReference type="PANTHER" id="PTHR33495">
    <property type="entry name" value="ANTI-SIGMA FACTOR ANTAGONIST TM_1081-RELATED-RELATED"/>
    <property type="match status" value="1"/>
</dbReference>
<dbReference type="EMBL" id="CP000463">
    <property type="protein sequence ID" value="ABJ07836.1"/>
    <property type="molecule type" value="Genomic_DNA"/>
</dbReference>
<dbReference type="InterPro" id="IPR003658">
    <property type="entry name" value="Anti-sigma_ant"/>
</dbReference>
<dbReference type="Pfam" id="PF01740">
    <property type="entry name" value="STAS"/>
    <property type="match status" value="1"/>
</dbReference>
<evidence type="ECO:0000256" key="1">
    <source>
        <dbReference type="ARBA" id="ARBA00009013"/>
    </source>
</evidence>
<dbReference type="AlphaFoldDB" id="Q07JP8"/>
<evidence type="ECO:0000259" key="3">
    <source>
        <dbReference type="PROSITE" id="PS50801"/>
    </source>
</evidence>
<dbReference type="Gene3D" id="3.30.750.24">
    <property type="entry name" value="STAS domain"/>
    <property type="match status" value="1"/>
</dbReference>
<dbReference type="PROSITE" id="PS50801">
    <property type="entry name" value="STAS"/>
    <property type="match status" value="1"/>
</dbReference>
<dbReference type="eggNOG" id="COG1366">
    <property type="taxonomic scope" value="Bacteria"/>
</dbReference>
<evidence type="ECO:0000256" key="2">
    <source>
        <dbReference type="RuleBase" id="RU003749"/>
    </source>
</evidence>
<dbReference type="InterPro" id="IPR002645">
    <property type="entry name" value="STAS_dom"/>
</dbReference>
<accession>Q07JP8</accession>
<protein>
    <recommendedName>
        <fullName evidence="2">Anti-sigma factor antagonist</fullName>
    </recommendedName>
</protein>
<name>Q07JP8_RHOP5</name>
<dbReference type="GO" id="GO:0043856">
    <property type="term" value="F:anti-sigma factor antagonist activity"/>
    <property type="evidence" value="ECO:0007669"/>
    <property type="project" value="InterPro"/>
</dbReference>
<dbReference type="STRING" id="316055.RPE_3910"/>
<evidence type="ECO:0000313" key="4">
    <source>
        <dbReference type="EMBL" id="ABJ07836.1"/>
    </source>
</evidence>
<dbReference type="NCBIfam" id="TIGR00377">
    <property type="entry name" value="ant_ant_sig"/>
    <property type="match status" value="1"/>
</dbReference>
<dbReference type="HOGENOM" id="CLU_115403_9_2_5"/>
<proteinExistence type="inferred from homology"/>
<feature type="domain" description="STAS" evidence="3">
    <location>
        <begin position="1"/>
        <end position="110"/>
    </location>
</feature>
<reference evidence="4" key="1">
    <citation type="submission" date="2006-09" db="EMBL/GenBank/DDBJ databases">
        <title>Complete sequence of Rhodopseudomonas palustris BisA53.</title>
        <authorList>
            <consortium name="US DOE Joint Genome Institute"/>
            <person name="Copeland A."/>
            <person name="Lucas S."/>
            <person name="Lapidus A."/>
            <person name="Barry K."/>
            <person name="Detter J.C."/>
            <person name="Glavina del Rio T."/>
            <person name="Hammon N."/>
            <person name="Israni S."/>
            <person name="Dalin E."/>
            <person name="Tice H."/>
            <person name="Pitluck S."/>
            <person name="Chain P."/>
            <person name="Malfatti S."/>
            <person name="Shin M."/>
            <person name="Vergez L."/>
            <person name="Schmutz J."/>
            <person name="Larimer F."/>
            <person name="Land M."/>
            <person name="Hauser L."/>
            <person name="Pelletier D.A."/>
            <person name="Kyrpides N."/>
            <person name="Kim E."/>
            <person name="Harwood C.S."/>
            <person name="Oda Y."/>
            <person name="Richardson P."/>
        </authorList>
    </citation>
    <scope>NUCLEOTIDE SEQUENCE [LARGE SCALE GENOMIC DNA]</scope>
    <source>
        <strain evidence="4">BisA53</strain>
    </source>
</reference>
<dbReference type="SUPFAM" id="SSF52091">
    <property type="entry name" value="SpoIIaa-like"/>
    <property type="match status" value="1"/>
</dbReference>
<dbReference type="OrthoDB" id="280847at2"/>
<dbReference type="InterPro" id="IPR036513">
    <property type="entry name" value="STAS_dom_sf"/>
</dbReference>
<dbReference type="CDD" id="cd07043">
    <property type="entry name" value="STAS_anti-anti-sigma_factors"/>
    <property type="match status" value="1"/>
</dbReference>